<feature type="signal peptide" evidence="1">
    <location>
        <begin position="1"/>
        <end position="20"/>
    </location>
</feature>
<dbReference type="SUPFAM" id="SSF50969">
    <property type="entry name" value="YVTN repeat-like/Quinoprotein amine dehydrogenase"/>
    <property type="match status" value="1"/>
</dbReference>
<evidence type="ECO:0000313" key="3">
    <source>
        <dbReference type="Proteomes" id="UP000028006"/>
    </source>
</evidence>
<dbReference type="AlphaFoldDB" id="A0A081NAD4"/>
<proteinExistence type="predicted"/>
<evidence type="ECO:0000313" key="2">
    <source>
        <dbReference type="EMBL" id="KEQ15407.1"/>
    </source>
</evidence>
<organism evidence="2 3">
    <name type="scientific">Endozoicomonas montiporae</name>
    <dbReference type="NCBI Taxonomy" id="1027273"/>
    <lineage>
        <taxon>Bacteria</taxon>
        <taxon>Pseudomonadati</taxon>
        <taxon>Pseudomonadota</taxon>
        <taxon>Gammaproteobacteria</taxon>
        <taxon>Oceanospirillales</taxon>
        <taxon>Endozoicomonadaceae</taxon>
        <taxon>Endozoicomonas</taxon>
    </lineage>
</organism>
<dbReference type="SUPFAM" id="SSF50998">
    <property type="entry name" value="Quinoprotein alcohol dehydrogenase-like"/>
    <property type="match status" value="1"/>
</dbReference>
<dbReference type="InterPro" id="IPR011044">
    <property type="entry name" value="Quino_amine_DH_bsu"/>
</dbReference>
<dbReference type="InterPro" id="IPR011047">
    <property type="entry name" value="Quinoprotein_ADH-like_sf"/>
</dbReference>
<dbReference type="RefSeq" id="WP_034872670.1">
    <property type="nucleotide sequence ID" value="NZ_JOKG01000001.1"/>
</dbReference>
<dbReference type="EMBL" id="JOKG01000001">
    <property type="protein sequence ID" value="KEQ15407.1"/>
    <property type="molecule type" value="Genomic_DNA"/>
</dbReference>
<comment type="caution">
    <text evidence="2">The sequence shown here is derived from an EMBL/GenBank/DDBJ whole genome shotgun (WGS) entry which is preliminary data.</text>
</comment>
<sequence length="531" mass="58026">MALCSFPKTLWIFLVSLLLAACGQPPQQPKTIVSEGTGGTAFIGVAARANPVETLVSQHPFMAGHGASTIHGDGFNSDVHMAAGPLGINPQMQTRRGSRLGAGMCATITFNQQGQLLALCASLAGFRIELLAPRTLESLAVFKLPGRPSTFQALVNMDKSIVMTDSSGGAYYYLDDQDRVVLADSQQRIVRLSHYQQPDGQWQFSLDGSWDLSKQVPNDCQDWGNWFPSGECDPITAVMPDKQGLIWWVTRKGRIGTLNSNTGRVKNIHLEGEEIQNGFSVAPEAVYIVSDHAMYALTTDLYGKPEIMWREAYDRGSERKVGSINQGSGTTPTLLGEEYVTITDNADGQINLLVYRRQPTFNGERLICSVPLFEQGFSATDNSMIGFNRSIIIENNAGYSNAYQQKDWSAIRGGVSRIDVREDESGCDLVWHSKEKVPSVVPKLSAGNGLVYVYTFEQQPDSGEVVWYVTAISLETGETRFKVRTGSGKAFDNNWAPITIGPDGTLYVGTLMGLVAVWDEPEPESIVTGSL</sequence>
<protein>
    <submittedName>
        <fullName evidence="2">Uncharacterized protein</fullName>
    </submittedName>
</protein>
<dbReference type="eggNOG" id="COG4257">
    <property type="taxonomic scope" value="Bacteria"/>
</dbReference>
<feature type="chain" id="PRO_5001760740" evidence="1">
    <location>
        <begin position="21"/>
        <end position="531"/>
    </location>
</feature>
<name>A0A081NAD4_9GAMM</name>
<reference evidence="2 3" key="1">
    <citation type="submission" date="2014-06" db="EMBL/GenBank/DDBJ databases">
        <title>Whole Genome Sequences of Three Symbiotic Endozoicomonas Bacteria.</title>
        <authorList>
            <person name="Neave M.J."/>
            <person name="Apprill A."/>
            <person name="Voolstra C.R."/>
        </authorList>
    </citation>
    <scope>NUCLEOTIDE SEQUENCE [LARGE SCALE GENOMIC DNA]</scope>
    <source>
        <strain evidence="2 3">LMG 24815</strain>
    </source>
</reference>
<dbReference type="Proteomes" id="UP000028006">
    <property type="component" value="Unassembled WGS sequence"/>
</dbReference>
<keyword evidence="3" id="KW-1185">Reference proteome</keyword>
<accession>A0A081NAD4</accession>
<gene>
    <name evidence="2" type="ORF">GZ77_01800</name>
</gene>
<keyword evidence="1" id="KW-0732">Signal</keyword>
<evidence type="ECO:0000256" key="1">
    <source>
        <dbReference type="SAM" id="SignalP"/>
    </source>
</evidence>